<dbReference type="Gene3D" id="3.60.15.10">
    <property type="entry name" value="Ribonuclease Z/Hydroxyacylglutathione hydrolase-like"/>
    <property type="match status" value="1"/>
</dbReference>
<evidence type="ECO:0000256" key="3">
    <source>
        <dbReference type="ARBA" id="ARBA00022801"/>
    </source>
</evidence>
<evidence type="ECO:0000259" key="5">
    <source>
        <dbReference type="SMART" id="SM00849"/>
    </source>
</evidence>
<comment type="caution">
    <text evidence="6">The sequence shown here is derived from an EMBL/GenBank/DDBJ whole genome shotgun (WGS) entry which is preliminary data.</text>
</comment>
<accession>A0A1F7ISP7</accession>
<dbReference type="GO" id="GO:0016787">
    <property type="term" value="F:hydrolase activity"/>
    <property type="evidence" value="ECO:0007669"/>
    <property type="project" value="UniProtKB-KW"/>
</dbReference>
<dbReference type="Proteomes" id="UP000177141">
    <property type="component" value="Unassembled WGS sequence"/>
</dbReference>
<dbReference type="SMART" id="SM00849">
    <property type="entry name" value="Lactamase_B"/>
    <property type="match status" value="1"/>
</dbReference>
<keyword evidence="2" id="KW-0479">Metal-binding</keyword>
<dbReference type="InterPro" id="IPR051453">
    <property type="entry name" value="MBL_Glyoxalase_II"/>
</dbReference>
<evidence type="ECO:0000313" key="7">
    <source>
        <dbReference type="Proteomes" id="UP000177141"/>
    </source>
</evidence>
<dbReference type="SUPFAM" id="SSF56281">
    <property type="entry name" value="Metallo-hydrolase/oxidoreductase"/>
    <property type="match status" value="1"/>
</dbReference>
<dbReference type="STRING" id="1802061.A3A93_03450"/>
<organism evidence="6 7">
    <name type="scientific">Candidatus Roizmanbacteria bacterium RIFCSPLOWO2_01_FULL_38_12</name>
    <dbReference type="NCBI Taxonomy" id="1802061"/>
    <lineage>
        <taxon>Bacteria</taxon>
        <taxon>Candidatus Roizmaniibacteriota</taxon>
    </lineage>
</organism>
<dbReference type="PANTHER" id="PTHR46233">
    <property type="entry name" value="HYDROXYACYLGLUTATHIONE HYDROLASE GLOC"/>
    <property type="match status" value="1"/>
</dbReference>
<comment type="cofactor">
    <cofactor evidence="1">
        <name>Zn(2+)</name>
        <dbReference type="ChEBI" id="CHEBI:29105"/>
    </cofactor>
</comment>
<sequence length="212" mass="24357">MKIHTYPLGQMRANCYLVEKEDHCLIIDPADDASFILEKIQERRLKIAGMIATHGHFDHILAVGEMQISYKKIIGKDLPLIIHPKDKFLLKRVVETARHFLNYEPAVIPIESTKNIKEGRFQISDFGFQIIHTPGHTPGSICLYFSDENVLFTGDTLFKMGIGRYDFSYSDKDDLRKSIEKIMKLPDDVVIYPGHGEESTIGEERENVKLFF</sequence>
<evidence type="ECO:0000256" key="2">
    <source>
        <dbReference type="ARBA" id="ARBA00022723"/>
    </source>
</evidence>
<protein>
    <recommendedName>
        <fullName evidence="5">Metallo-beta-lactamase domain-containing protein</fullName>
    </recommendedName>
</protein>
<dbReference type="InterPro" id="IPR001279">
    <property type="entry name" value="Metallo-B-lactamas"/>
</dbReference>
<dbReference type="EMBL" id="MGAL01000043">
    <property type="protein sequence ID" value="OGK46397.1"/>
    <property type="molecule type" value="Genomic_DNA"/>
</dbReference>
<gene>
    <name evidence="6" type="ORF">A3A93_03450</name>
</gene>
<evidence type="ECO:0000256" key="1">
    <source>
        <dbReference type="ARBA" id="ARBA00001947"/>
    </source>
</evidence>
<keyword evidence="3" id="KW-0378">Hydrolase</keyword>
<reference evidence="6 7" key="1">
    <citation type="journal article" date="2016" name="Nat. Commun.">
        <title>Thousands of microbial genomes shed light on interconnected biogeochemical processes in an aquifer system.</title>
        <authorList>
            <person name="Anantharaman K."/>
            <person name="Brown C.T."/>
            <person name="Hug L.A."/>
            <person name="Sharon I."/>
            <person name="Castelle C.J."/>
            <person name="Probst A.J."/>
            <person name="Thomas B.C."/>
            <person name="Singh A."/>
            <person name="Wilkins M.J."/>
            <person name="Karaoz U."/>
            <person name="Brodie E.L."/>
            <person name="Williams K.H."/>
            <person name="Hubbard S.S."/>
            <person name="Banfield J.F."/>
        </authorList>
    </citation>
    <scope>NUCLEOTIDE SEQUENCE [LARGE SCALE GENOMIC DNA]</scope>
</reference>
<dbReference type="CDD" id="cd06262">
    <property type="entry name" value="metallo-hydrolase-like_MBL-fold"/>
    <property type="match status" value="1"/>
</dbReference>
<proteinExistence type="predicted"/>
<keyword evidence="4" id="KW-0862">Zinc</keyword>
<evidence type="ECO:0000313" key="6">
    <source>
        <dbReference type="EMBL" id="OGK46397.1"/>
    </source>
</evidence>
<evidence type="ECO:0000256" key="4">
    <source>
        <dbReference type="ARBA" id="ARBA00022833"/>
    </source>
</evidence>
<dbReference type="AlphaFoldDB" id="A0A1F7ISP7"/>
<name>A0A1F7ISP7_9BACT</name>
<dbReference type="GO" id="GO:0046872">
    <property type="term" value="F:metal ion binding"/>
    <property type="evidence" value="ECO:0007669"/>
    <property type="project" value="UniProtKB-KW"/>
</dbReference>
<dbReference type="InterPro" id="IPR036866">
    <property type="entry name" value="RibonucZ/Hydroxyglut_hydro"/>
</dbReference>
<dbReference type="Pfam" id="PF00753">
    <property type="entry name" value="Lactamase_B"/>
    <property type="match status" value="1"/>
</dbReference>
<dbReference type="PANTHER" id="PTHR46233:SF3">
    <property type="entry name" value="HYDROXYACYLGLUTATHIONE HYDROLASE GLOC"/>
    <property type="match status" value="1"/>
</dbReference>
<feature type="domain" description="Metallo-beta-lactamase" evidence="5">
    <location>
        <begin position="12"/>
        <end position="195"/>
    </location>
</feature>